<dbReference type="InterPro" id="IPR000825">
    <property type="entry name" value="SUF_FeS_clus_asmbl_SufBD_core"/>
</dbReference>
<keyword evidence="2" id="KW-0175">Coiled coil</keyword>
<gene>
    <name evidence="4" type="ORF">Pdsh_04235</name>
</gene>
<feature type="domain" description="SUF system FeS cluster assembly SufBD core" evidence="3">
    <location>
        <begin position="152"/>
        <end position="368"/>
    </location>
</feature>
<dbReference type="GO" id="GO:0016226">
    <property type="term" value="P:iron-sulfur cluster assembly"/>
    <property type="evidence" value="ECO:0007669"/>
    <property type="project" value="InterPro"/>
</dbReference>
<evidence type="ECO:0000256" key="2">
    <source>
        <dbReference type="SAM" id="Coils"/>
    </source>
</evidence>
<dbReference type="SUPFAM" id="SSF101960">
    <property type="entry name" value="Stabilizer of iron transporter SufD"/>
    <property type="match status" value="1"/>
</dbReference>
<organism evidence="4 5">
    <name type="scientific">Pyrodictium delaneyi</name>
    <dbReference type="NCBI Taxonomy" id="1273541"/>
    <lineage>
        <taxon>Archaea</taxon>
        <taxon>Thermoproteota</taxon>
        <taxon>Thermoprotei</taxon>
        <taxon>Desulfurococcales</taxon>
        <taxon>Pyrodictiaceae</taxon>
        <taxon>Pyrodictium</taxon>
    </lineage>
</organism>
<protein>
    <recommendedName>
        <fullName evidence="3">SUF system FeS cluster assembly SufBD core domain-containing protein</fullName>
    </recommendedName>
</protein>
<evidence type="ECO:0000313" key="5">
    <source>
        <dbReference type="Proteomes" id="UP000196694"/>
    </source>
</evidence>
<dbReference type="InterPro" id="IPR037284">
    <property type="entry name" value="SUF_FeS_clus_asmbl_SufBD_sf"/>
</dbReference>
<comment type="similarity">
    <text evidence="1">Belongs to the iron-sulfur cluster assembly SufBD family.</text>
</comment>
<comment type="caution">
    <text evidence="4">The sequence shown here is derived from an EMBL/GenBank/DDBJ whole genome shotgun (WGS) entry which is preliminary data.</text>
</comment>
<evidence type="ECO:0000313" key="4">
    <source>
        <dbReference type="EMBL" id="OWJ54920.1"/>
    </source>
</evidence>
<sequence>MEGTAMARLEQVKGGLDELKRRARELLDKLPWQHIADSPTTKYYTDWKLFEKQLAEARQDEGRAPVQERQLEGYDATIGPCTGGTVGNGLQVYRLEEAPSELAKIFASMLQVDETRLTAAHYAFLEEAYVLEIREPGVYRVAVCRPQSAWGSSHLVVAVEPGVEAALLLDVLPAGGGSTAVELVVGENSGLELLTVARPPEGTAHALLERRLVLEGAWLRSATIALGSAMHRVEEKTLLAKGASLVHRGAGVAVGSQRLDYIADTIHQGTRSRSSVRVYGFALDESMVAARGVASIRETAQGSSASFDVEVLILGQRARGYTMPLMEIDTGDVEHASHHAAQYRVSREQLFYMQSRGLSEAEALELLLAERLRTTAQHLEKLAEKSERIVEEILARLS</sequence>
<dbReference type="InterPro" id="IPR055346">
    <property type="entry name" value="Fe-S_cluster_assembly_SufBD"/>
</dbReference>
<dbReference type="AlphaFoldDB" id="A0A211YPK5"/>
<keyword evidence="5" id="KW-1185">Reference proteome</keyword>
<dbReference type="PANTHER" id="PTHR30508">
    <property type="entry name" value="FES CLUSTER ASSEMBLY PROTEIN SUF"/>
    <property type="match status" value="1"/>
</dbReference>
<dbReference type="PANTHER" id="PTHR30508:SF1">
    <property type="entry name" value="UPF0051 PROTEIN ABCI8, CHLOROPLASTIC-RELATED"/>
    <property type="match status" value="1"/>
</dbReference>
<dbReference type="Pfam" id="PF01458">
    <property type="entry name" value="SUFBD_core"/>
    <property type="match status" value="1"/>
</dbReference>
<name>A0A211YPK5_9CREN</name>
<dbReference type="EMBL" id="NCQP01000002">
    <property type="protein sequence ID" value="OWJ54920.1"/>
    <property type="molecule type" value="Genomic_DNA"/>
</dbReference>
<accession>A0A211YPK5</accession>
<proteinExistence type="inferred from homology"/>
<dbReference type="Proteomes" id="UP000196694">
    <property type="component" value="Unassembled WGS sequence"/>
</dbReference>
<feature type="coiled-coil region" evidence="2">
    <location>
        <begin position="369"/>
        <end position="396"/>
    </location>
</feature>
<reference evidence="4 5" key="1">
    <citation type="submission" date="2017-05" db="EMBL/GenBank/DDBJ databases">
        <title>The draft genome of the hyperthermophilic archaeon 'Pyrodictium delaneyi strain Hulk', an iron and nitrate reducer, reveals the capacity for sulfate reduction.</title>
        <authorList>
            <person name="Demey L.M."/>
            <person name="Miller C."/>
            <person name="Manzella M."/>
            <person name="Reguera G."/>
            <person name="Kashefi K."/>
        </authorList>
    </citation>
    <scope>NUCLEOTIDE SEQUENCE [LARGE SCALE GENOMIC DNA]</scope>
    <source>
        <strain evidence="4 5">Hulk</strain>
    </source>
</reference>
<evidence type="ECO:0000259" key="3">
    <source>
        <dbReference type="Pfam" id="PF01458"/>
    </source>
</evidence>
<evidence type="ECO:0000256" key="1">
    <source>
        <dbReference type="ARBA" id="ARBA00043967"/>
    </source>
</evidence>